<dbReference type="InterPro" id="IPR036869">
    <property type="entry name" value="J_dom_sf"/>
</dbReference>
<dbReference type="EMBL" id="MNCJ02000329">
    <property type="protein sequence ID" value="KAF5767727.1"/>
    <property type="molecule type" value="Genomic_DNA"/>
</dbReference>
<keyword evidence="7" id="KW-1185">Reference proteome</keyword>
<evidence type="ECO:0000256" key="4">
    <source>
        <dbReference type="ARBA" id="ARBA00022842"/>
    </source>
</evidence>
<evidence type="ECO:0000256" key="3">
    <source>
        <dbReference type="ARBA" id="ARBA00022723"/>
    </source>
</evidence>
<accession>A0A9K3H503</accession>
<name>A0A9K3H503_HELAN</name>
<comment type="similarity">
    <text evidence="2">Belongs to the TPP enzyme family.</text>
</comment>
<organism evidence="6 7">
    <name type="scientific">Helianthus annuus</name>
    <name type="common">Common sunflower</name>
    <dbReference type="NCBI Taxonomy" id="4232"/>
    <lineage>
        <taxon>Eukaryota</taxon>
        <taxon>Viridiplantae</taxon>
        <taxon>Streptophyta</taxon>
        <taxon>Embryophyta</taxon>
        <taxon>Tracheophyta</taxon>
        <taxon>Spermatophyta</taxon>
        <taxon>Magnoliopsida</taxon>
        <taxon>eudicotyledons</taxon>
        <taxon>Gunneridae</taxon>
        <taxon>Pentapetalae</taxon>
        <taxon>asterids</taxon>
        <taxon>campanulids</taxon>
        <taxon>Asterales</taxon>
        <taxon>Asteraceae</taxon>
        <taxon>Asteroideae</taxon>
        <taxon>Heliantheae alliance</taxon>
        <taxon>Heliantheae</taxon>
        <taxon>Helianthus</taxon>
    </lineage>
</organism>
<dbReference type="Gene3D" id="1.10.287.110">
    <property type="entry name" value="DnaJ domain"/>
    <property type="match status" value="1"/>
</dbReference>
<comment type="caution">
    <text evidence="6">The sequence shown here is derived from an EMBL/GenBank/DDBJ whole genome shotgun (WGS) entry which is preliminary data.</text>
</comment>
<comment type="cofactor">
    <cofactor evidence="1">
        <name>thiamine diphosphate</name>
        <dbReference type="ChEBI" id="CHEBI:58937"/>
    </cofactor>
</comment>
<dbReference type="PANTHER" id="PTHR43452">
    <property type="entry name" value="PYRUVATE DECARBOXYLASE"/>
    <property type="match status" value="1"/>
</dbReference>
<dbReference type="PANTHER" id="PTHR43452:SF31">
    <property type="entry name" value="PYRUVATE DECARBOXYLASE"/>
    <property type="match status" value="1"/>
</dbReference>
<evidence type="ECO:0000256" key="5">
    <source>
        <dbReference type="ARBA" id="ARBA00023052"/>
    </source>
</evidence>
<sequence length="177" mass="19798">MNKLEDAHELIDTAISTALKESKPVYISIDCSLSSIPHPTFAREPVPFSLAPKMSNNMGLEATVEAAAEFLNKAVKPSEVLSDEEKRSLYDRYGEAGVRGEYDGSGAGSQEVDTFDVFRSFLRIQMDMKKSDGAEEKFKEISAAYEDCILYVLEDLNCMYLSSFMLESHQTLQNKQD</sequence>
<keyword evidence="5" id="KW-0786">Thiamine pyrophosphate</keyword>
<keyword evidence="6" id="KW-0456">Lyase</keyword>
<evidence type="ECO:0000313" key="6">
    <source>
        <dbReference type="EMBL" id="KAF5767727.1"/>
    </source>
</evidence>
<keyword evidence="3" id="KW-0479">Metal-binding</keyword>
<evidence type="ECO:0000313" key="7">
    <source>
        <dbReference type="Proteomes" id="UP000215914"/>
    </source>
</evidence>
<reference evidence="6" key="1">
    <citation type="journal article" date="2017" name="Nature">
        <title>The sunflower genome provides insights into oil metabolism, flowering and Asterid evolution.</title>
        <authorList>
            <person name="Badouin H."/>
            <person name="Gouzy J."/>
            <person name="Grassa C.J."/>
            <person name="Murat F."/>
            <person name="Staton S.E."/>
            <person name="Cottret L."/>
            <person name="Lelandais-Briere C."/>
            <person name="Owens G.L."/>
            <person name="Carrere S."/>
            <person name="Mayjonade B."/>
            <person name="Legrand L."/>
            <person name="Gill N."/>
            <person name="Kane N.C."/>
            <person name="Bowers J.E."/>
            <person name="Hubner S."/>
            <person name="Bellec A."/>
            <person name="Berard A."/>
            <person name="Berges H."/>
            <person name="Blanchet N."/>
            <person name="Boniface M.C."/>
            <person name="Brunel D."/>
            <person name="Catrice O."/>
            <person name="Chaidir N."/>
            <person name="Claudel C."/>
            <person name="Donnadieu C."/>
            <person name="Faraut T."/>
            <person name="Fievet G."/>
            <person name="Helmstetter N."/>
            <person name="King M."/>
            <person name="Knapp S.J."/>
            <person name="Lai Z."/>
            <person name="Le Paslier M.C."/>
            <person name="Lippi Y."/>
            <person name="Lorenzon L."/>
            <person name="Mandel J.R."/>
            <person name="Marage G."/>
            <person name="Marchand G."/>
            <person name="Marquand E."/>
            <person name="Bret-Mestries E."/>
            <person name="Morien E."/>
            <person name="Nambeesan S."/>
            <person name="Nguyen T."/>
            <person name="Pegot-Espagnet P."/>
            <person name="Pouilly N."/>
            <person name="Raftis F."/>
            <person name="Sallet E."/>
            <person name="Schiex T."/>
            <person name="Thomas J."/>
            <person name="Vandecasteele C."/>
            <person name="Vares D."/>
            <person name="Vear F."/>
            <person name="Vautrin S."/>
            <person name="Crespi M."/>
            <person name="Mangin B."/>
            <person name="Burke J.M."/>
            <person name="Salse J."/>
            <person name="Munos S."/>
            <person name="Vincourt P."/>
            <person name="Rieseberg L.H."/>
            <person name="Langlade N.B."/>
        </authorList>
    </citation>
    <scope>NUCLEOTIDE SEQUENCE</scope>
    <source>
        <tissue evidence="6">Leaves</tissue>
    </source>
</reference>
<dbReference type="GO" id="GO:0004737">
    <property type="term" value="F:pyruvate decarboxylase activity"/>
    <property type="evidence" value="ECO:0007669"/>
    <property type="project" value="UniProtKB-EC"/>
</dbReference>
<dbReference type="PRINTS" id="PR00625">
    <property type="entry name" value="JDOMAIN"/>
</dbReference>
<evidence type="ECO:0000256" key="2">
    <source>
        <dbReference type="ARBA" id="ARBA00007812"/>
    </source>
</evidence>
<dbReference type="OrthoDB" id="1726300at2759"/>
<keyword evidence="6" id="KW-0670">Pyruvate</keyword>
<dbReference type="Proteomes" id="UP000215914">
    <property type="component" value="Unassembled WGS sequence"/>
</dbReference>
<dbReference type="SUPFAM" id="SSF46565">
    <property type="entry name" value="Chaperone J-domain"/>
    <property type="match status" value="1"/>
</dbReference>
<reference evidence="6" key="2">
    <citation type="submission" date="2020-06" db="EMBL/GenBank/DDBJ databases">
        <title>Helianthus annuus Genome sequencing and assembly Release 2.</title>
        <authorList>
            <person name="Gouzy J."/>
            <person name="Langlade N."/>
            <person name="Munos S."/>
        </authorList>
    </citation>
    <scope>NUCLEOTIDE SEQUENCE</scope>
    <source>
        <tissue evidence="6">Leaves</tissue>
    </source>
</reference>
<evidence type="ECO:0000256" key="1">
    <source>
        <dbReference type="ARBA" id="ARBA00001964"/>
    </source>
</evidence>
<dbReference type="AlphaFoldDB" id="A0A9K3H503"/>
<dbReference type="GO" id="GO:0046872">
    <property type="term" value="F:metal ion binding"/>
    <property type="evidence" value="ECO:0007669"/>
    <property type="project" value="UniProtKB-KW"/>
</dbReference>
<gene>
    <name evidence="6" type="ORF">HanXRQr2_Chr14g0628111</name>
</gene>
<dbReference type="Gramene" id="mRNA:HanXRQr2_Chr14g0628111">
    <property type="protein sequence ID" value="mRNA:HanXRQr2_Chr14g0628111"/>
    <property type="gene ID" value="HanXRQr2_Chr14g0628111"/>
</dbReference>
<keyword evidence="4" id="KW-0460">Magnesium</keyword>
<dbReference type="InterPro" id="IPR012110">
    <property type="entry name" value="PDC/IPDC-like"/>
</dbReference>
<protein>
    <submittedName>
        <fullName evidence="6">Pyruvate decarboxylase</fullName>
        <ecNumber evidence="6">4.1.1.1</ecNumber>
    </submittedName>
</protein>
<dbReference type="InterPro" id="IPR001623">
    <property type="entry name" value="DnaJ_domain"/>
</dbReference>
<dbReference type="EC" id="4.1.1.1" evidence="6"/>
<proteinExistence type="inferred from homology"/>